<keyword evidence="1" id="KW-0472">Membrane</keyword>
<reference evidence="2" key="1">
    <citation type="submission" date="2018-06" db="EMBL/GenBank/DDBJ databases">
        <authorList>
            <person name="Zhirakovskaya E."/>
        </authorList>
    </citation>
    <scope>NUCLEOTIDE SEQUENCE</scope>
</reference>
<evidence type="ECO:0000256" key="1">
    <source>
        <dbReference type="SAM" id="Phobius"/>
    </source>
</evidence>
<accession>A0A3B0TL20</accession>
<feature type="transmembrane region" description="Helical" evidence="1">
    <location>
        <begin position="153"/>
        <end position="173"/>
    </location>
</feature>
<feature type="transmembrane region" description="Helical" evidence="1">
    <location>
        <begin position="415"/>
        <end position="434"/>
    </location>
</feature>
<feature type="transmembrane region" description="Helical" evidence="1">
    <location>
        <begin position="127"/>
        <end position="147"/>
    </location>
</feature>
<feature type="transmembrane region" description="Helical" evidence="1">
    <location>
        <begin position="376"/>
        <end position="395"/>
    </location>
</feature>
<feature type="transmembrane region" description="Helical" evidence="1">
    <location>
        <begin position="467"/>
        <end position="487"/>
    </location>
</feature>
<feature type="transmembrane region" description="Helical" evidence="1">
    <location>
        <begin position="244"/>
        <end position="264"/>
    </location>
</feature>
<keyword evidence="1" id="KW-1133">Transmembrane helix</keyword>
<keyword evidence="1" id="KW-0812">Transmembrane</keyword>
<dbReference type="AlphaFoldDB" id="A0A3B0TL20"/>
<feature type="transmembrane region" description="Helical" evidence="1">
    <location>
        <begin position="207"/>
        <end position="224"/>
    </location>
</feature>
<feature type="transmembrane region" description="Helical" evidence="1">
    <location>
        <begin position="318"/>
        <end position="336"/>
    </location>
</feature>
<proteinExistence type="predicted"/>
<evidence type="ECO:0008006" key="3">
    <source>
        <dbReference type="Google" id="ProtNLM"/>
    </source>
</evidence>
<feature type="transmembrane region" description="Helical" evidence="1">
    <location>
        <begin position="343"/>
        <end position="364"/>
    </location>
</feature>
<feature type="transmembrane region" description="Helical" evidence="1">
    <location>
        <begin position="440"/>
        <end position="460"/>
    </location>
</feature>
<name>A0A3B0TL20_9ZZZZ</name>
<feature type="transmembrane region" description="Helical" evidence="1">
    <location>
        <begin position="12"/>
        <end position="38"/>
    </location>
</feature>
<dbReference type="EMBL" id="UOEN01000468">
    <property type="protein sequence ID" value="VAW19381.1"/>
    <property type="molecule type" value="Genomic_DNA"/>
</dbReference>
<evidence type="ECO:0000313" key="2">
    <source>
        <dbReference type="EMBL" id="VAW19381.1"/>
    </source>
</evidence>
<sequence length="577" mass="67604">MSKLPNKYHKILQLIPFILSFALWIYCFGGFVSGQLVLSNDASPYYEHTKFFIDSLVRGVYPTWDPTWYGGVPNEFFLRRIGSYNPVYLFLGFLVKMGIPFLSAYLMFLTGYFFLGMIGFYQLSKIVFSDELVAFIAYLFLMFSTVSTLVFDSFIMLIFTPSVWFFFFLFAFFKGLREDSSIERLRVFLVGCVFSLMIINITYIPFYFGLVFLLFFTLYGLFYFKDLMKYVLLVGSFAKQHKKLIFICSLLSLLSCLPAAMFYFESSRGEFVLPIRHGAQLNSTNAVEVNAQSTAVGGILATNLLNELFSSGKQLRLGNIYVSIFLFPLMLMGFLGQVSRRSILILLMGIIVFMISLYDASPLYDFLYERIFFFKYIRNFQFFLWMLVLPLAVLLSADHLKQLIEYSRGYRKGKYALVIFIWVIHFCFVMYLRARVNVLWSSYITIMLSGCLFSLLSLGVFNERKKWLLAVLGILVVGQPVEMYRALNHTAIKFSGYYRYDENYLDFQYLRGVRKLKGLTHRQWIKERNADLVSDYAPSRLYYASFWYNYLYKYVSPDVFEEYLFSKFYVYGDENNL</sequence>
<feature type="non-terminal residue" evidence="2">
    <location>
        <position position="577"/>
    </location>
</feature>
<gene>
    <name evidence="2" type="ORF">MNBD_BACTEROID05-82</name>
</gene>
<organism evidence="2">
    <name type="scientific">hydrothermal vent metagenome</name>
    <dbReference type="NCBI Taxonomy" id="652676"/>
    <lineage>
        <taxon>unclassified sequences</taxon>
        <taxon>metagenomes</taxon>
        <taxon>ecological metagenomes</taxon>
    </lineage>
</organism>
<protein>
    <recommendedName>
        <fullName evidence="3">Glycosyltransferase RgtA/B/C/D-like domain-containing protein</fullName>
    </recommendedName>
</protein>
<feature type="transmembrane region" description="Helical" evidence="1">
    <location>
        <begin position="87"/>
        <end position="115"/>
    </location>
</feature>
<feature type="transmembrane region" description="Helical" evidence="1">
    <location>
        <begin position="185"/>
        <end position="201"/>
    </location>
</feature>